<sequence>MLRFAYVCVWWDFLVSNILAFPVALALIFYQLEPLEPAHLPRQELKGVVAHAPARNDRLLRGSEVIGVGALMAPEDVAYGAEARPLDLAIGHGKQLVIADTEKVMN</sequence>
<proteinExistence type="predicted"/>
<keyword evidence="1" id="KW-1133">Transmembrane helix</keyword>
<feature type="transmembrane region" description="Helical" evidence="1">
    <location>
        <begin position="7"/>
        <end position="30"/>
    </location>
</feature>
<keyword evidence="3" id="KW-1185">Reference proteome</keyword>
<comment type="caution">
    <text evidence="2">The sequence shown here is derived from an EMBL/GenBank/DDBJ whole genome shotgun (WGS) entry which is preliminary data.</text>
</comment>
<dbReference type="AlphaFoldDB" id="A0AA88CNR7"/>
<evidence type="ECO:0000256" key="1">
    <source>
        <dbReference type="SAM" id="Phobius"/>
    </source>
</evidence>
<keyword evidence="1" id="KW-0472">Membrane</keyword>
<dbReference type="EMBL" id="BTGU01000002">
    <property type="protein sequence ID" value="GMN28763.1"/>
    <property type="molecule type" value="Genomic_DNA"/>
</dbReference>
<name>A0AA88CNR7_FICCA</name>
<protein>
    <submittedName>
        <fullName evidence="2">Uncharacterized protein</fullName>
    </submittedName>
</protein>
<dbReference type="Proteomes" id="UP001187192">
    <property type="component" value="Unassembled WGS sequence"/>
</dbReference>
<evidence type="ECO:0000313" key="2">
    <source>
        <dbReference type="EMBL" id="GMN28763.1"/>
    </source>
</evidence>
<accession>A0AA88CNR7</accession>
<reference evidence="2" key="1">
    <citation type="submission" date="2023-07" db="EMBL/GenBank/DDBJ databases">
        <title>draft genome sequence of fig (Ficus carica).</title>
        <authorList>
            <person name="Takahashi T."/>
            <person name="Nishimura K."/>
        </authorList>
    </citation>
    <scope>NUCLEOTIDE SEQUENCE</scope>
</reference>
<evidence type="ECO:0000313" key="3">
    <source>
        <dbReference type="Proteomes" id="UP001187192"/>
    </source>
</evidence>
<keyword evidence="1" id="KW-0812">Transmembrane</keyword>
<gene>
    <name evidence="2" type="ORF">TIFTF001_002180</name>
</gene>
<organism evidence="2 3">
    <name type="scientific">Ficus carica</name>
    <name type="common">Common fig</name>
    <dbReference type="NCBI Taxonomy" id="3494"/>
    <lineage>
        <taxon>Eukaryota</taxon>
        <taxon>Viridiplantae</taxon>
        <taxon>Streptophyta</taxon>
        <taxon>Embryophyta</taxon>
        <taxon>Tracheophyta</taxon>
        <taxon>Spermatophyta</taxon>
        <taxon>Magnoliopsida</taxon>
        <taxon>eudicotyledons</taxon>
        <taxon>Gunneridae</taxon>
        <taxon>Pentapetalae</taxon>
        <taxon>rosids</taxon>
        <taxon>fabids</taxon>
        <taxon>Rosales</taxon>
        <taxon>Moraceae</taxon>
        <taxon>Ficeae</taxon>
        <taxon>Ficus</taxon>
    </lineage>
</organism>